<protein>
    <submittedName>
        <fullName evidence="2">Oidioi.mRNA.OKI2018_I69.PAR.g10436.t1.cds</fullName>
    </submittedName>
</protein>
<keyword evidence="1" id="KW-1133">Transmembrane helix</keyword>
<organism evidence="2 3">
    <name type="scientific">Oikopleura dioica</name>
    <name type="common">Tunicate</name>
    <dbReference type="NCBI Taxonomy" id="34765"/>
    <lineage>
        <taxon>Eukaryota</taxon>
        <taxon>Metazoa</taxon>
        <taxon>Chordata</taxon>
        <taxon>Tunicata</taxon>
        <taxon>Appendicularia</taxon>
        <taxon>Copelata</taxon>
        <taxon>Oikopleuridae</taxon>
        <taxon>Oikopleura</taxon>
    </lineage>
</organism>
<reference evidence="2 3" key="1">
    <citation type="submission" date="2021-04" db="EMBL/GenBank/DDBJ databases">
        <authorList>
            <person name="Bliznina A."/>
        </authorList>
    </citation>
    <scope>NUCLEOTIDE SEQUENCE [LARGE SCALE GENOMIC DNA]</scope>
</reference>
<feature type="transmembrane region" description="Helical" evidence="1">
    <location>
        <begin position="61"/>
        <end position="80"/>
    </location>
</feature>
<name>A0ABN7RQJ8_OIKDI</name>
<gene>
    <name evidence="2" type="ORF">OKIOD_LOCUS1994</name>
</gene>
<evidence type="ECO:0000313" key="3">
    <source>
        <dbReference type="Proteomes" id="UP001158576"/>
    </source>
</evidence>
<keyword evidence="1" id="KW-0472">Membrane</keyword>
<keyword evidence="1" id="KW-0812">Transmembrane</keyword>
<evidence type="ECO:0000256" key="1">
    <source>
        <dbReference type="SAM" id="Phobius"/>
    </source>
</evidence>
<proteinExistence type="predicted"/>
<accession>A0ABN7RQJ8</accession>
<evidence type="ECO:0000313" key="2">
    <source>
        <dbReference type="EMBL" id="CAG5083686.1"/>
    </source>
</evidence>
<keyword evidence="3" id="KW-1185">Reference proteome</keyword>
<dbReference type="EMBL" id="OU015568">
    <property type="protein sequence ID" value="CAG5083686.1"/>
    <property type="molecule type" value="Genomic_DNA"/>
</dbReference>
<sequence length="83" mass="9170">MPRLNSRGDITDETQCDNCNCGPAQLVEDFKFAANYFQKRRSGKYAALGETADMGVYSKRIIFGVCVVLVVSIILGGNFIKIM</sequence>
<dbReference type="Proteomes" id="UP001158576">
    <property type="component" value="Chromosome PAR"/>
</dbReference>